<accession>A0A1I7Y7H3</accession>
<reference evidence="2" key="1">
    <citation type="submission" date="2016-11" db="UniProtKB">
        <authorList>
            <consortium name="WormBaseParasite"/>
        </authorList>
    </citation>
    <scope>IDENTIFICATION</scope>
</reference>
<dbReference type="WBParaSite" id="L893_g13453.t1">
    <property type="protein sequence ID" value="L893_g13453.t1"/>
    <property type="gene ID" value="L893_g13453"/>
</dbReference>
<dbReference type="GO" id="GO:1990756">
    <property type="term" value="F:ubiquitin-like ligase-substrate adaptor activity"/>
    <property type="evidence" value="ECO:0007669"/>
    <property type="project" value="TreeGrafter"/>
</dbReference>
<dbReference type="GO" id="GO:0005634">
    <property type="term" value="C:nucleus"/>
    <property type="evidence" value="ECO:0007669"/>
    <property type="project" value="TreeGrafter"/>
</dbReference>
<proteinExistence type="predicted"/>
<keyword evidence="1" id="KW-1185">Reference proteome</keyword>
<dbReference type="AlphaFoldDB" id="A0A1I7Y7H3"/>
<evidence type="ECO:0000313" key="1">
    <source>
        <dbReference type="Proteomes" id="UP000095287"/>
    </source>
</evidence>
<dbReference type="GO" id="GO:0031625">
    <property type="term" value="F:ubiquitin protein ligase binding"/>
    <property type="evidence" value="ECO:0007669"/>
    <property type="project" value="TreeGrafter"/>
</dbReference>
<name>A0A1I7Y7H3_9BILA</name>
<organism evidence="1 2">
    <name type="scientific">Steinernema glaseri</name>
    <dbReference type="NCBI Taxonomy" id="37863"/>
    <lineage>
        <taxon>Eukaryota</taxon>
        <taxon>Metazoa</taxon>
        <taxon>Ecdysozoa</taxon>
        <taxon>Nematoda</taxon>
        <taxon>Chromadorea</taxon>
        <taxon>Rhabditida</taxon>
        <taxon>Tylenchina</taxon>
        <taxon>Panagrolaimomorpha</taxon>
        <taxon>Strongyloidoidea</taxon>
        <taxon>Steinernematidae</taxon>
        <taxon>Steinernema</taxon>
    </lineage>
</organism>
<dbReference type="GO" id="GO:0032436">
    <property type="term" value="P:positive regulation of proteasomal ubiquitin-dependent protein catabolic process"/>
    <property type="evidence" value="ECO:0007669"/>
    <property type="project" value="TreeGrafter"/>
</dbReference>
<evidence type="ECO:0000313" key="2">
    <source>
        <dbReference type="WBParaSite" id="L893_g13453.t1"/>
    </source>
</evidence>
<dbReference type="GO" id="GO:0031461">
    <property type="term" value="C:cullin-RING ubiquitin ligase complex"/>
    <property type="evidence" value="ECO:0007669"/>
    <property type="project" value="TreeGrafter"/>
</dbReference>
<sequence>MADARKRILYTLPATLPVYPSVTPYFDPTLFSFDEKFPGVIERAKVMDSPLKFFSRKTERLVFELNLEPFKNGNVITLFHPSDPFVISFEKNLSDGLLIFHMPQPALL</sequence>
<dbReference type="Proteomes" id="UP000095287">
    <property type="component" value="Unplaced"/>
</dbReference>
<dbReference type="Pfam" id="PF09737">
    <property type="entry name" value="Det1"/>
    <property type="match status" value="1"/>
</dbReference>
<dbReference type="GO" id="GO:0016567">
    <property type="term" value="P:protein ubiquitination"/>
    <property type="evidence" value="ECO:0007669"/>
    <property type="project" value="TreeGrafter"/>
</dbReference>
<dbReference type="PANTHER" id="PTHR13374:SF3">
    <property type="entry name" value="DET1 HOMOLOG"/>
    <property type="match status" value="1"/>
</dbReference>
<protein>
    <submittedName>
        <fullName evidence="2">MSP domain-containing protein</fullName>
    </submittedName>
</protein>
<dbReference type="PANTHER" id="PTHR13374">
    <property type="entry name" value="DET1 HOMOLOG DE-ETIOLATED-1 HOMOLOG"/>
    <property type="match status" value="1"/>
</dbReference>
<dbReference type="InterPro" id="IPR019138">
    <property type="entry name" value="De-etiolated_protein_1_Det1"/>
</dbReference>